<evidence type="ECO:0000256" key="5">
    <source>
        <dbReference type="PIRSR" id="PIRSR602401-1"/>
    </source>
</evidence>
<dbReference type="GO" id="GO:0005506">
    <property type="term" value="F:iron ion binding"/>
    <property type="evidence" value="ECO:0007669"/>
    <property type="project" value="InterPro"/>
</dbReference>
<dbReference type="SUPFAM" id="SSF48264">
    <property type="entry name" value="Cytochrome P450"/>
    <property type="match status" value="1"/>
</dbReference>
<evidence type="ECO:0000256" key="6">
    <source>
        <dbReference type="RuleBase" id="RU000461"/>
    </source>
</evidence>
<evidence type="ECO:0000256" key="2">
    <source>
        <dbReference type="ARBA" id="ARBA00010617"/>
    </source>
</evidence>
<evidence type="ECO:0000256" key="1">
    <source>
        <dbReference type="ARBA" id="ARBA00001971"/>
    </source>
</evidence>
<dbReference type="InterPro" id="IPR050121">
    <property type="entry name" value="Cytochrome_P450_monoxygenase"/>
</dbReference>
<dbReference type="GO" id="GO:0016705">
    <property type="term" value="F:oxidoreductase activity, acting on paired donors, with incorporation or reduction of molecular oxygen"/>
    <property type="evidence" value="ECO:0007669"/>
    <property type="project" value="InterPro"/>
</dbReference>
<dbReference type="PROSITE" id="PS00086">
    <property type="entry name" value="CYTOCHROME_P450"/>
    <property type="match status" value="1"/>
</dbReference>
<keyword evidence="7" id="KW-0472">Membrane</keyword>
<dbReference type="CDD" id="cd11060">
    <property type="entry name" value="CYP57A1-like"/>
    <property type="match status" value="1"/>
</dbReference>
<dbReference type="AlphaFoldDB" id="A0AAV9JRA7"/>
<dbReference type="Proteomes" id="UP001324427">
    <property type="component" value="Unassembled WGS sequence"/>
</dbReference>
<gene>
    <name evidence="8" type="ORF">LTR36_010758</name>
</gene>
<evidence type="ECO:0000256" key="3">
    <source>
        <dbReference type="ARBA" id="ARBA00022723"/>
    </source>
</evidence>
<sequence length="506" mass="57278">MLDLVGSVGGYSILLLLAVSQLLYYITIRYRPGLRKLPGPFLASVSDLDRLWSCAKGLQMNYHLRLHDHYGPLVRIGPKHVSFSDATLIPLVYGISTKFWKSDFYKMFDIKAPTGWAPTTFSVRDEDRHKAMKRPVASAFSMSSLKELEPMNDDCSAIFSRKLEGFVGQEIDLGQWVHWYAFDVISSITFSNRIGFMEQETDVNNIIAAIEGRLVYNSIVGQAPYLHKYLFGNSIVAWLASFIPAIATLNSSRYIVAFAAKQLQRYQSKNFNAVDLRDMLDRFRVFKDGKQVMSDSELLSHASSNIFAGADTTAASLRAVFYYLCRNSQAHQKLLAEIDEADRKGELSDPVTFTEAQDLKYFQAVVKEALRMHPAVGLLMERVVPEGGADVGGVWLSEGTIIGMNSWVAARDRAVYGEDAYEFRPERWLEADEIQLKLMDRNFLAFGAGARTCLGKNISLLEMSKLVPQLLRRFDFELADPSKEWTLHDYWFVKQTGLICKVKRRG</sequence>
<reference evidence="8 9" key="1">
    <citation type="submission" date="2021-11" db="EMBL/GenBank/DDBJ databases">
        <title>Black yeast isolated from Biological Soil Crust.</title>
        <authorList>
            <person name="Kurbessoian T."/>
        </authorList>
    </citation>
    <scope>NUCLEOTIDE SEQUENCE [LARGE SCALE GENOMIC DNA]</scope>
    <source>
        <strain evidence="8 9">CCFEE 5522</strain>
    </source>
</reference>
<comment type="caution">
    <text evidence="8">The sequence shown here is derived from an EMBL/GenBank/DDBJ whole genome shotgun (WGS) entry which is preliminary data.</text>
</comment>
<keyword evidence="7" id="KW-0812">Transmembrane</keyword>
<dbReference type="FunFam" id="1.10.630.10:FF:000050">
    <property type="entry name" value="Cytochrome P450 monooxygenase"/>
    <property type="match status" value="1"/>
</dbReference>
<feature type="binding site" description="axial binding residue" evidence="5">
    <location>
        <position position="453"/>
    </location>
    <ligand>
        <name>heme</name>
        <dbReference type="ChEBI" id="CHEBI:30413"/>
    </ligand>
    <ligandPart>
        <name>Fe</name>
        <dbReference type="ChEBI" id="CHEBI:18248"/>
    </ligandPart>
</feature>
<dbReference type="GO" id="GO:0020037">
    <property type="term" value="F:heme binding"/>
    <property type="evidence" value="ECO:0007669"/>
    <property type="project" value="InterPro"/>
</dbReference>
<keyword evidence="9" id="KW-1185">Reference proteome</keyword>
<proteinExistence type="inferred from homology"/>
<dbReference type="PANTHER" id="PTHR24305:SF232">
    <property type="entry name" value="P450, PUTATIVE (EUROFUNG)-RELATED"/>
    <property type="match status" value="1"/>
</dbReference>
<keyword evidence="5 6" id="KW-0349">Heme</keyword>
<dbReference type="Pfam" id="PF00067">
    <property type="entry name" value="p450"/>
    <property type="match status" value="1"/>
</dbReference>
<dbReference type="PRINTS" id="PR00385">
    <property type="entry name" value="P450"/>
</dbReference>
<evidence type="ECO:0008006" key="10">
    <source>
        <dbReference type="Google" id="ProtNLM"/>
    </source>
</evidence>
<keyword evidence="4 5" id="KW-0408">Iron</keyword>
<comment type="cofactor">
    <cofactor evidence="1 5">
        <name>heme</name>
        <dbReference type="ChEBI" id="CHEBI:30413"/>
    </cofactor>
</comment>
<dbReference type="InterPro" id="IPR017972">
    <property type="entry name" value="Cyt_P450_CS"/>
</dbReference>
<evidence type="ECO:0000256" key="4">
    <source>
        <dbReference type="ARBA" id="ARBA00023004"/>
    </source>
</evidence>
<dbReference type="EMBL" id="JAVFHQ010000009">
    <property type="protein sequence ID" value="KAK4548038.1"/>
    <property type="molecule type" value="Genomic_DNA"/>
</dbReference>
<protein>
    <recommendedName>
        <fullName evidence="10">Cytochrome P450</fullName>
    </recommendedName>
</protein>
<dbReference type="PRINTS" id="PR00463">
    <property type="entry name" value="EP450I"/>
</dbReference>
<keyword evidence="6" id="KW-0560">Oxidoreductase</keyword>
<keyword evidence="7" id="KW-1133">Transmembrane helix</keyword>
<dbReference type="InterPro" id="IPR002401">
    <property type="entry name" value="Cyt_P450_E_grp-I"/>
</dbReference>
<name>A0AAV9JRA7_9PEZI</name>
<keyword evidence="3 5" id="KW-0479">Metal-binding</keyword>
<dbReference type="Gene3D" id="1.10.630.10">
    <property type="entry name" value="Cytochrome P450"/>
    <property type="match status" value="1"/>
</dbReference>
<dbReference type="PANTHER" id="PTHR24305">
    <property type="entry name" value="CYTOCHROME P450"/>
    <property type="match status" value="1"/>
</dbReference>
<dbReference type="InterPro" id="IPR036396">
    <property type="entry name" value="Cyt_P450_sf"/>
</dbReference>
<dbReference type="GO" id="GO:0004497">
    <property type="term" value="F:monooxygenase activity"/>
    <property type="evidence" value="ECO:0007669"/>
    <property type="project" value="UniProtKB-KW"/>
</dbReference>
<feature type="transmembrane region" description="Helical" evidence="7">
    <location>
        <begin position="6"/>
        <end position="26"/>
    </location>
</feature>
<organism evidence="8 9">
    <name type="scientific">Oleoguttula mirabilis</name>
    <dbReference type="NCBI Taxonomy" id="1507867"/>
    <lineage>
        <taxon>Eukaryota</taxon>
        <taxon>Fungi</taxon>
        <taxon>Dikarya</taxon>
        <taxon>Ascomycota</taxon>
        <taxon>Pezizomycotina</taxon>
        <taxon>Dothideomycetes</taxon>
        <taxon>Dothideomycetidae</taxon>
        <taxon>Mycosphaerellales</taxon>
        <taxon>Teratosphaeriaceae</taxon>
        <taxon>Oleoguttula</taxon>
    </lineage>
</organism>
<evidence type="ECO:0000313" key="8">
    <source>
        <dbReference type="EMBL" id="KAK4548038.1"/>
    </source>
</evidence>
<dbReference type="InterPro" id="IPR001128">
    <property type="entry name" value="Cyt_P450"/>
</dbReference>
<accession>A0AAV9JRA7</accession>
<keyword evidence="6" id="KW-0503">Monooxygenase</keyword>
<evidence type="ECO:0000313" key="9">
    <source>
        <dbReference type="Proteomes" id="UP001324427"/>
    </source>
</evidence>
<evidence type="ECO:0000256" key="7">
    <source>
        <dbReference type="SAM" id="Phobius"/>
    </source>
</evidence>
<comment type="similarity">
    <text evidence="2 6">Belongs to the cytochrome P450 family.</text>
</comment>